<evidence type="ECO:0000313" key="3">
    <source>
        <dbReference type="Proteomes" id="UP000694660"/>
    </source>
</evidence>
<comment type="caution">
    <text evidence="2">The sequence shown here is derived from an EMBL/GenBank/DDBJ whole genome shotgun (WGS) entry which is preliminary data.</text>
</comment>
<reference evidence="3" key="1">
    <citation type="journal article" date="2022" name="ISME J.">
        <title>Genetic and phylogenetic analysis of dissimilatory iodate-reducing bacteria identifies potential niches across the world's oceans.</title>
        <authorList>
            <person name="Reyes-Umana V."/>
            <person name="Henning Z."/>
            <person name="Lee K."/>
            <person name="Barnum T.P."/>
            <person name="Coates J.D."/>
        </authorList>
    </citation>
    <scope>NUCLEOTIDE SEQUENCE [LARGE SCALE GENOMIC DNA]</scope>
    <source>
        <strain evidence="3">IR12</strain>
    </source>
</reference>
<dbReference type="AlphaFoldDB" id="A0A944DJ62"/>
<dbReference type="Proteomes" id="UP000694660">
    <property type="component" value="Unassembled WGS sequence"/>
</dbReference>
<dbReference type="InterPro" id="IPR012312">
    <property type="entry name" value="Hemerythrin-like"/>
</dbReference>
<dbReference type="EMBL" id="JAEKFT010000041">
    <property type="protein sequence ID" value="MBT0963888.1"/>
    <property type="molecule type" value="Genomic_DNA"/>
</dbReference>
<feature type="domain" description="Hemerythrin-like" evidence="1">
    <location>
        <begin position="10"/>
        <end position="108"/>
    </location>
</feature>
<evidence type="ECO:0000259" key="1">
    <source>
        <dbReference type="Pfam" id="PF01814"/>
    </source>
</evidence>
<name>A0A944DJ62_DENI1</name>
<gene>
    <name evidence="2" type="ORF">I8J34_22140</name>
</gene>
<accession>A0A944DJ62</accession>
<dbReference type="Gene3D" id="1.20.120.520">
    <property type="entry name" value="nmb1532 protein domain like"/>
    <property type="match status" value="1"/>
</dbReference>
<evidence type="ECO:0000313" key="2">
    <source>
        <dbReference type="EMBL" id="MBT0963888.1"/>
    </source>
</evidence>
<proteinExistence type="predicted"/>
<dbReference type="RefSeq" id="WP_214363816.1">
    <property type="nucleotide sequence ID" value="NZ_JAEKFT010000041.1"/>
</dbReference>
<organism evidence="2 3">
    <name type="scientific">Denitromonas iodatirespirans</name>
    <dbReference type="NCBI Taxonomy" id="2795389"/>
    <lineage>
        <taxon>Bacteria</taxon>
        <taxon>Pseudomonadati</taxon>
        <taxon>Pseudomonadota</taxon>
        <taxon>Betaproteobacteria</taxon>
        <taxon>Rhodocyclales</taxon>
        <taxon>Zoogloeaceae</taxon>
        <taxon>Denitromonas</taxon>
    </lineage>
</organism>
<dbReference type="Pfam" id="PF01814">
    <property type="entry name" value="Hemerythrin"/>
    <property type="match status" value="1"/>
</dbReference>
<protein>
    <submittedName>
        <fullName evidence="2">Hemerythrin domain-containing protein</fullName>
    </submittedName>
</protein>
<sequence>MRRDPRLVPLSREHHAALRLGRALMAGAGRELLAQMRPELRAHFDEEERDLLPVLREAGETALVARLLDEHRMLDRLFDDAQAGRQSAAAGEALIAHVRFEERELFPVFEAQLDPLPA</sequence>
<keyword evidence="3" id="KW-1185">Reference proteome</keyword>